<reference evidence="1" key="1">
    <citation type="journal article" date="2020" name="Nature">
        <title>Giant virus diversity and host interactions through global metagenomics.</title>
        <authorList>
            <person name="Schulz F."/>
            <person name="Roux S."/>
            <person name="Paez-Espino D."/>
            <person name="Jungbluth S."/>
            <person name="Walsh D.A."/>
            <person name="Denef V.J."/>
            <person name="McMahon K.D."/>
            <person name="Konstantinidis K.T."/>
            <person name="Eloe-Fadrosh E.A."/>
            <person name="Kyrpides N.C."/>
            <person name="Woyke T."/>
        </authorList>
    </citation>
    <scope>NUCLEOTIDE SEQUENCE</scope>
    <source>
        <strain evidence="1">GVMAG-S-1016704-121</strain>
    </source>
</reference>
<accession>A0A6C0LUQ7</accession>
<proteinExistence type="predicted"/>
<dbReference type="EMBL" id="MN740561">
    <property type="protein sequence ID" value="QHU33745.1"/>
    <property type="molecule type" value="Genomic_DNA"/>
</dbReference>
<organism evidence="1">
    <name type="scientific">viral metagenome</name>
    <dbReference type="NCBI Taxonomy" id="1070528"/>
    <lineage>
        <taxon>unclassified sequences</taxon>
        <taxon>metagenomes</taxon>
        <taxon>organismal metagenomes</taxon>
    </lineage>
</organism>
<name>A0A6C0LUQ7_9ZZZZ</name>
<sequence length="185" mass="21706">MENGSVIDAFSMWLFHTRPLYVLQTVSCLNREWNAVANTIDTSDICNNMNKICNKWFENIKEIYDESDNTVHYNIRRSVKNEVIRMSGVNHYTILKLKQSGLSRDHACHIVRSLQILYRQPWAIRKLHRDGVPVITPHFLKTLNSNLCAVHGTKCNRTRRKICITHDYKFELSCRCRISITRLGR</sequence>
<dbReference type="AlphaFoldDB" id="A0A6C0LUQ7"/>
<protein>
    <submittedName>
        <fullName evidence="1">Uncharacterized protein</fullName>
    </submittedName>
</protein>
<evidence type="ECO:0000313" key="1">
    <source>
        <dbReference type="EMBL" id="QHU33745.1"/>
    </source>
</evidence>